<evidence type="ECO:0000256" key="3">
    <source>
        <dbReference type="ARBA" id="ARBA00006602"/>
    </source>
</evidence>
<comment type="similarity">
    <text evidence="3">Belongs to the FliH family.</text>
</comment>
<protein>
    <recommendedName>
        <fullName evidence="4">Flagellar assembly protein FliH</fullName>
    </recommendedName>
</protein>
<keyword evidence="12" id="KW-0966">Cell projection</keyword>
<evidence type="ECO:0000256" key="7">
    <source>
        <dbReference type="ARBA" id="ARBA00022795"/>
    </source>
</evidence>
<keyword evidence="9" id="KW-1006">Bacterial flagellum protein export</keyword>
<keyword evidence="13" id="KW-1185">Reference proteome</keyword>
<evidence type="ECO:0000256" key="6">
    <source>
        <dbReference type="ARBA" id="ARBA00022490"/>
    </source>
</evidence>
<feature type="domain" description="Flagellar assembly protein FliH/Type III secretion system HrpE" evidence="11">
    <location>
        <begin position="97"/>
        <end position="220"/>
    </location>
</feature>
<sequence>MSMNRHQAVGAYQRWAPPSFDEPEQAPAAELPPVEEAAPPIEDEPPPPPEPLPEPEPDPEPGIKLPTAEDIERIHEEARKDGYAAGYEEGTARGRIEAMQFHSLVENLEKSLTTLDQEVAEEILALSIELARQMVRHTLDTHPEALLETIREVLQQLPHAHAQIHVHPEDLAMTKEYLGEQFAQAGHRLVEDAGISRGGTRIDAAGSQLDATVQTRWRRIMENLGRSVPWEGEKA</sequence>
<comment type="subcellular location">
    <subcellularLocation>
        <location evidence="2">Cytoplasm</location>
    </subcellularLocation>
</comment>
<dbReference type="InterPro" id="IPR000563">
    <property type="entry name" value="Flag_FliH"/>
</dbReference>
<dbReference type="InterPro" id="IPR018035">
    <property type="entry name" value="Flagellar_FliH/T3SS_HrpE"/>
</dbReference>
<organism evidence="12 13">
    <name type="scientific">Zoogloea dura</name>
    <dbReference type="NCBI Taxonomy" id="2728840"/>
    <lineage>
        <taxon>Bacteria</taxon>
        <taxon>Pseudomonadati</taxon>
        <taxon>Pseudomonadota</taxon>
        <taxon>Betaproteobacteria</taxon>
        <taxon>Rhodocyclales</taxon>
        <taxon>Zoogloeaceae</taxon>
        <taxon>Zoogloea</taxon>
    </lineage>
</organism>
<comment type="function">
    <text evidence="1">Needed for flagellar regrowth and assembly.</text>
</comment>
<evidence type="ECO:0000256" key="1">
    <source>
        <dbReference type="ARBA" id="ARBA00003041"/>
    </source>
</evidence>
<evidence type="ECO:0000256" key="10">
    <source>
        <dbReference type="SAM" id="MobiDB-lite"/>
    </source>
</evidence>
<keyword evidence="12" id="KW-0969">Cilium</keyword>
<evidence type="ECO:0000256" key="8">
    <source>
        <dbReference type="ARBA" id="ARBA00022927"/>
    </source>
</evidence>
<keyword evidence="5" id="KW-0813">Transport</keyword>
<dbReference type="GO" id="GO:0003774">
    <property type="term" value="F:cytoskeletal motor activity"/>
    <property type="evidence" value="ECO:0007669"/>
    <property type="project" value="InterPro"/>
</dbReference>
<dbReference type="AlphaFoldDB" id="A0A848G0Q9"/>
<evidence type="ECO:0000256" key="9">
    <source>
        <dbReference type="ARBA" id="ARBA00023225"/>
    </source>
</evidence>
<keyword evidence="8" id="KW-0653">Protein transport</keyword>
<evidence type="ECO:0000256" key="5">
    <source>
        <dbReference type="ARBA" id="ARBA00022448"/>
    </source>
</evidence>
<dbReference type="GO" id="GO:0044781">
    <property type="term" value="P:bacterial-type flagellum organization"/>
    <property type="evidence" value="ECO:0007669"/>
    <property type="project" value="UniProtKB-KW"/>
</dbReference>
<dbReference type="EMBL" id="JABBGA010000002">
    <property type="protein sequence ID" value="NML24884.1"/>
    <property type="molecule type" value="Genomic_DNA"/>
</dbReference>
<dbReference type="SUPFAM" id="SSF160527">
    <property type="entry name" value="V-type ATPase subunit E-like"/>
    <property type="match status" value="1"/>
</dbReference>
<evidence type="ECO:0000259" key="11">
    <source>
        <dbReference type="Pfam" id="PF02108"/>
    </source>
</evidence>
<dbReference type="Proteomes" id="UP000580043">
    <property type="component" value="Unassembled WGS sequence"/>
</dbReference>
<dbReference type="GO" id="GO:0071973">
    <property type="term" value="P:bacterial-type flagellum-dependent cell motility"/>
    <property type="evidence" value="ECO:0007669"/>
    <property type="project" value="InterPro"/>
</dbReference>
<feature type="compositionally biased region" description="Low complexity" evidence="10">
    <location>
        <begin position="25"/>
        <end position="40"/>
    </location>
</feature>
<evidence type="ECO:0000256" key="2">
    <source>
        <dbReference type="ARBA" id="ARBA00004496"/>
    </source>
</evidence>
<dbReference type="PRINTS" id="PR01003">
    <property type="entry name" value="FLGFLIH"/>
</dbReference>
<name>A0A848G0Q9_9RHOO</name>
<dbReference type="InterPro" id="IPR051472">
    <property type="entry name" value="T3SS_Stator/FliH"/>
</dbReference>
<dbReference type="GO" id="GO:0005829">
    <property type="term" value="C:cytosol"/>
    <property type="evidence" value="ECO:0007669"/>
    <property type="project" value="TreeGrafter"/>
</dbReference>
<dbReference type="GO" id="GO:0015031">
    <property type="term" value="P:protein transport"/>
    <property type="evidence" value="ECO:0007669"/>
    <property type="project" value="UniProtKB-KW"/>
</dbReference>
<accession>A0A848G0Q9</accession>
<gene>
    <name evidence="12" type="ORF">HHL15_03980</name>
</gene>
<dbReference type="PANTHER" id="PTHR34982">
    <property type="entry name" value="YOP PROTEINS TRANSLOCATION PROTEIN L"/>
    <property type="match status" value="1"/>
</dbReference>
<proteinExistence type="inferred from homology"/>
<comment type="caution">
    <text evidence="12">The sequence shown here is derived from an EMBL/GenBank/DDBJ whole genome shotgun (WGS) entry which is preliminary data.</text>
</comment>
<evidence type="ECO:0000256" key="4">
    <source>
        <dbReference type="ARBA" id="ARBA00016507"/>
    </source>
</evidence>
<keyword evidence="6" id="KW-0963">Cytoplasm</keyword>
<dbReference type="PANTHER" id="PTHR34982:SF1">
    <property type="entry name" value="FLAGELLAR ASSEMBLY PROTEIN FLIH"/>
    <property type="match status" value="1"/>
</dbReference>
<evidence type="ECO:0000313" key="13">
    <source>
        <dbReference type="Proteomes" id="UP000580043"/>
    </source>
</evidence>
<keyword evidence="12" id="KW-0282">Flagellum</keyword>
<feature type="region of interest" description="Disordered" evidence="10">
    <location>
        <begin position="1"/>
        <end position="65"/>
    </location>
</feature>
<dbReference type="Pfam" id="PF02108">
    <property type="entry name" value="FliH"/>
    <property type="match status" value="1"/>
</dbReference>
<dbReference type="GO" id="GO:0009288">
    <property type="term" value="C:bacterial-type flagellum"/>
    <property type="evidence" value="ECO:0007669"/>
    <property type="project" value="InterPro"/>
</dbReference>
<keyword evidence="7" id="KW-1005">Bacterial flagellum biogenesis</keyword>
<evidence type="ECO:0000313" key="12">
    <source>
        <dbReference type="EMBL" id="NML24884.1"/>
    </source>
</evidence>
<reference evidence="12 13" key="1">
    <citation type="submission" date="2020-04" db="EMBL/GenBank/DDBJ databases">
        <title>Zoogloea sp. G-4-1-14 isolated from soil.</title>
        <authorList>
            <person name="Dahal R.H."/>
        </authorList>
    </citation>
    <scope>NUCLEOTIDE SEQUENCE [LARGE SCALE GENOMIC DNA]</scope>
    <source>
        <strain evidence="12 13">G-4-1-14</strain>
    </source>
</reference>